<dbReference type="GO" id="GO:0020037">
    <property type="term" value="F:heme binding"/>
    <property type="evidence" value="ECO:0007669"/>
    <property type="project" value="InterPro"/>
</dbReference>
<dbReference type="PANTHER" id="PTHR33751:SF9">
    <property type="entry name" value="CYTOCHROME C4"/>
    <property type="match status" value="1"/>
</dbReference>
<evidence type="ECO:0000256" key="10">
    <source>
        <dbReference type="SAM" id="SignalP"/>
    </source>
</evidence>
<dbReference type="RefSeq" id="WP_115218329.1">
    <property type="nucleotide sequence ID" value="NZ_UHIA01000004.1"/>
</dbReference>
<organism evidence="12 13">
    <name type="scientific">Suttonella indologenes</name>
    <dbReference type="NCBI Taxonomy" id="13276"/>
    <lineage>
        <taxon>Bacteria</taxon>
        <taxon>Pseudomonadati</taxon>
        <taxon>Pseudomonadota</taxon>
        <taxon>Gammaproteobacteria</taxon>
        <taxon>Cardiobacteriales</taxon>
        <taxon>Cardiobacteriaceae</taxon>
        <taxon>Suttonella</taxon>
    </lineage>
</organism>
<keyword evidence="2" id="KW-0813">Transport</keyword>
<feature type="domain" description="Cytochrome c" evidence="11">
    <location>
        <begin position="115"/>
        <end position="222"/>
    </location>
</feature>
<feature type="binding site" description="axial binding residue" evidence="9">
    <location>
        <position position="77"/>
    </location>
    <ligand>
        <name>heme c</name>
        <dbReference type="ChEBI" id="CHEBI:61717"/>
        <label>1</label>
    </ligand>
    <ligandPart>
        <name>Fe</name>
        <dbReference type="ChEBI" id="CHEBI:18248"/>
    </ligandPart>
</feature>
<dbReference type="PANTHER" id="PTHR33751">
    <property type="entry name" value="CBB3-TYPE CYTOCHROME C OXIDASE SUBUNIT FIXP"/>
    <property type="match status" value="1"/>
</dbReference>
<evidence type="ECO:0000313" key="12">
    <source>
        <dbReference type="EMBL" id="SUO96600.1"/>
    </source>
</evidence>
<dbReference type="InterPro" id="IPR036909">
    <property type="entry name" value="Cyt_c-like_dom_sf"/>
</dbReference>
<feature type="binding site" description="covalent" evidence="8">
    <location>
        <position position="136"/>
    </location>
    <ligand>
        <name>heme c</name>
        <dbReference type="ChEBI" id="CHEBI:61717"/>
        <label>2</label>
    </ligand>
</feature>
<feature type="binding site" description="covalent" evidence="8">
    <location>
        <position position="34"/>
    </location>
    <ligand>
        <name>heme c</name>
        <dbReference type="ChEBI" id="CHEBI:61717"/>
        <label>1</label>
    </ligand>
</feature>
<evidence type="ECO:0000256" key="7">
    <source>
        <dbReference type="ARBA" id="ARBA00023004"/>
    </source>
</evidence>
<evidence type="ECO:0000256" key="1">
    <source>
        <dbReference type="ARBA" id="ARBA00004418"/>
    </source>
</evidence>
<evidence type="ECO:0000256" key="8">
    <source>
        <dbReference type="PIRSR" id="PIRSR000005-1"/>
    </source>
</evidence>
<dbReference type="Gene3D" id="1.10.760.10">
    <property type="entry name" value="Cytochrome c-like domain"/>
    <property type="match status" value="2"/>
</dbReference>
<dbReference type="Proteomes" id="UP000254575">
    <property type="component" value="Unassembled WGS sequence"/>
</dbReference>
<feature type="binding site" description="axial binding residue" evidence="9">
    <location>
        <position position="140"/>
    </location>
    <ligand>
        <name>heme c</name>
        <dbReference type="ChEBI" id="CHEBI:61717"/>
        <label>2</label>
    </ligand>
    <ligandPart>
        <name>Fe</name>
        <dbReference type="ChEBI" id="CHEBI:18248"/>
    </ligandPart>
</feature>
<dbReference type="GO" id="GO:0009055">
    <property type="term" value="F:electron transfer activity"/>
    <property type="evidence" value="ECO:0007669"/>
    <property type="project" value="InterPro"/>
</dbReference>
<feature type="binding site" description="axial binding residue" evidence="9">
    <location>
        <position position="38"/>
    </location>
    <ligand>
        <name>heme c</name>
        <dbReference type="ChEBI" id="CHEBI:61717"/>
        <label>1</label>
    </ligand>
    <ligandPart>
        <name>Fe</name>
        <dbReference type="ChEBI" id="CHEBI:18248"/>
    </ligandPart>
</feature>
<evidence type="ECO:0000256" key="9">
    <source>
        <dbReference type="PIRSR" id="PIRSR000005-2"/>
    </source>
</evidence>
<feature type="binding site" description="covalent" evidence="8">
    <location>
        <position position="37"/>
    </location>
    <ligand>
        <name>heme c</name>
        <dbReference type="ChEBI" id="CHEBI:61717"/>
        <label>1</label>
    </ligand>
</feature>
<keyword evidence="10" id="KW-0732">Signal</keyword>
<dbReference type="SUPFAM" id="SSF46626">
    <property type="entry name" value="Cytochrome c"/>
    <property type="match status" value="2"/>
</dbReference>
<dbReference type="OrthoDB" id="9773456at2"/>
<keyword evidence="6" id="KW-0249">Electron transport</keyword>
<protein>
    <submittedName>
        <fullName evidence="12">Cytochrome c4</fullName>
    </submittedName>
</protein>
<evidence type="ECO:0000256" key="2">
    <source>
        <dbReference type="ARBA" id="ARBA00022448"/>
    </source>
</evidence>
<keyword evidence="3 8" id="KW-0349">Heme</keyword>
<evidence type="ECO:0000256" key="4">
    <source>
        <dbReference type="ARBA" id="ARBA00022723"/>
    </source>
</evidence>
<evidence type="ECO:0000259" key="11">
    <source>
        <dbReference type="PROSITE" id="PS51007"/>
    </source>
</evidence>
<dbReference type="GO" id="GO:0042597">
    <property type="term" value="C:periplasmic space"/>
    <property type="evidence" value="ECO:0007669"/>
    <property type="project" value="UniProtKB-SubCell"/>
</dbReference>
<evidence type="ECO:0000256" key="5">
    <source>
        <dbReference type="ARBA" id="ARBA00022764"/>
    </source>
</evidence>
<evidence type="ECO:0000256" key="6">
    <source>
        <dbReference type="ARBA" id="ARBA00022982"/>
    </source>
</evidence>
<sequence length="222" mass="23283">MKKTAVAILALGASMMAFAEANLEAGKEKAETLCMACHGAGGVSPNPIWPSLAGQSAKYTLKQLQDFKSGARSNAVMGAQAAMLSDQEMENVSAYYASLALPPAATQGRGDTPEEMLAEGQALYRGGDLARGIPACSACHGPTGAGIPPAAFPALSGQQAEYNRMQLQHFQHAANADQQASDSALAADEMRANDPNEMMRDVARKLTPRQIEAVSLYIQGLN</sequence>
<dbReference type="InterPro" id="IPR009056">
    <property type="entry name" value="Cyt_c-like_dom"/>
</dbReference>
<gene>
    <name evidence="12" type="ORF">NCTC10717_01072</name>
</gene>
<feature type="domain" description="Cytochrome c" evidence="11">
    <location>
        <begin position="21"/>
        <end position="100"/>
    </location>
</feature>
<evidence type="ECO:0000256" key="3">
    <source>
        <dbReference type="ARBA" id="ARBA00022617"/>
    </source>
</evidence>
<evidence type="ECO:0000313" key="13">
    <source>
        <dbReference type="Proteomes" id="UP000254575"/>
    </source>
</evidence>
<proteinExistence type="predicted"/>
<name>A0A380MVI9_9GAMM</name>
<dbReference type="AlphaFoldDB" id="A0A380MVI9"/>
<reference evidence="12 13" key="1">
    <citation type="submission" date="2018-06" db="EMBL/GenBank/DDBJ databases">
        <authorList>
            <consortium name="Pathogen Informatics"/>
            <person name="Doyle S."/>
        </authorList>
    </citation>
    <scope>NUCLEOTIDE SEQUENCE [LARGE SCALE GENOMIC DNA]</scope>
    <source>
        <strain evidence="12 13">NCTC10717</strain>
    </source>
</reference>
<keyword evidence="4 9" id="KW-0479">Metal-binding</keyword>
<dbReference type="InterPro" id="IPR024167">
    <property type="entry name" value="Cytochrome_c4-like"/>
</dbReference>
<dbReference type="PROSITE" id="PS51007">
    <property type="entry name" value="CYTC"/>
    <property type="match status" value="2"/>
</dbReference>
<dbReference type="Pfam" id="PF00034">
    <property type="entry name" value="Cytochrom_C"/>
    <property type="match status" value="2"/>
</dbReference>
<dbReference type="GO" id="GO:0005506">
    <property type="term" value="F:iron ion binding"/>
    <property type="evidence" value="ECO:0007669"/>
    <property type="project" value="InterPro"/>
</dbReference>
<dbReference type="InterPro" id="IPR050597">
    <property type="entry name" value="Cytochrome_c_Oxidase_Subunit"/>
</dbReference>
<comment type="subcellular location">
    <subcellularLocation>
        <location evidence="1">Periplasm</location>
    </subcellularLocation>
</comment>
<feature type="binding site" description="axial binding residue" evidence="9">
    <location>
        <position position="199"/>
    </location>
    <ligand>
        <name>heme c</name>
        <dbReference type="ChEBI" id="CHEBI:61717"/>
        <label>2</label>
    </ligand>
    <ligandPart>
        <name>Fe</name>
        <dbReference type="ChEBI" id="CHEBI:18248"/>
    </ligandPart>
</feature>
<accession>A0A380MVI9</accession>
<dbReference type="EMBL" id="UHIA01000004">
    <property type="protein sequence ID" value="SUO96600.1"/>
    <property type="molecule type" value="Genomic_DNA"/>
</dbReference>
<dbReference type="PIRSF" id="PIRSF000005">
    <property type="entry name" value="Cytochrome_c4"/>
    <property type="match status" value="1"/>
</dbReference>
<feature type="chain" id="PRO_5017012014" evidence="10">
    <location>
        <begin position="20"/>
        <end position="222"/>
    </location>
</feature>
<comment type="PTM">
    <text evidence="8">Binds 2 heme c groups covalently per subunit.</text>
</comment>
<feature type="binding site" description="covalent" evidence="8">
    <location>
        <position position="139"/>
    </location>
    <ligand>
        <name>heme c</name>
        <dbReference type="ChEBI" id="CHEBI:61717"/>
        <label>2</label>
    </ligand>
</feature>
<keyword evidence="5" id="KW-0574">Periplasm</keyword>
<keyword evidence="7 9" id="KW-0408">Iron</keyword>
<keyword evidence="13" id="KW-1185">Reference proteome</keyword>
<feature type="signal peptide" evidence="10">
    <location>
        <begin position="1"/>
        <end position="19"/>
    </location>
</feature>